<dbReference type="GO" id="GO:0004016">
    <property type="term" value="F:adenylate cyclase activity"/>
    <property type="evidence" value="ECO:0007669"/>
    <property type="project" value="TreeGrafter"/>
</dbReference>
<keyword evidence="8" id="KW-1185">Reference proteome</keyword>
<keyword evidence="5" id="KW-1133">Transmembrane helix</keyword>
<proteinExistence type="predicted"/>
<evidence type="ECO:0000256" key="1">
    <source>
        <dbReference type="ARBA" id="ARBA00012202"/>
    </source>
</evidence>
<dbReference type="AlphaFoldDB" id="A0A7J7JYM0"/>
<dbReference type="PANTHER" id="PTHR11920">
    <property type="entry name" value="GUANYLYL CYCLASE"/>
    <property type="match status" value="1"/>
</dbReference>
<dbReference type="EC" id="4.6.1.2" evidence="1"/>
<dbReference type="PANTHER" id="PTHR11920:SF501">
    <property type="entry name" value="GUANYLATE CYCLASE 32E"/>
    <property type="match status" value="1"/>
</dbReference>
<keyword evidence="2" id="KW-0547">Nucleotide-binding</keyword>
<dbReference type="GO" id="GO:0005524">
    <property type="term" value="F:ATP binding"/>
    <property type="evidence" value="ECO:0007669"/>
    <property type="project" value="InterPro"/>
</dbReference>
<dbReference type="Proteomes" id="UP000593567">
    <property type="component" value="Unassembled WGS sequence"/>
</dbReference>
<evidence type="ECO:0000256" key="4">
    <source>
        <dbReference type="ARBA" id="ARBA00023293"/>
    </source>
</evidence>
<dbReference type="SUPFAM" id="SSF53822">
    <property type="entry name" value="Periplasmic binding protein-like I"/>
    <property type="match status" value="1"/>
</dbReference>
<evidence type="ECO:0000256" key="2">
    <source>
        <dbReference type="ARBA" id="ARBA00022741"/>
    </source>
</evidence>
<evidence type="ECO:0000313" key="7">
    <source>
        <dbReference type="EMBL" id="KAF6031057.1"/>
    </source>
</evidence>
<sequence>MVRKPNFYDASNACVPRTVTQLQLWLKINTNDSFTSNYKVFMQDHYDKICGIAKSSSTETRVYVFLGDHDPMVQFVRCLAKHANISEYAIIHIREFADKFEYTSDTALRRLTNTWIESVQNTTSNALDYSFRQLITLMHRKSQHDSAYLEFESRVRDHMTQPPFNIIALPGVPLPISLYAAKLYDGVLIYAKAAKKLLESGGDLSDGRLLTLNILNSTFRSIQQFNDSIDAHGDAEGAYSAVAIVKESNSNYGWALKQVGTFRNLEDSNEQLEYLKHEPMSWLGRSPPLPEPACGFTGSRCTKDSLSNLVYLAVVVGASVAIVLTLLGVCYWRQYQQKKRVDSLLWKIDKADIDVLFLDQPMPNFEDEDSEQVEATQIASRRWTKLCSSENEEEIDRITQLPYCPIGIYKHMLVSLKCVWNSPDVTKLAKEHLYMLRELNHDNINKFVGACSDPPYILIAHQYCERGSLEDILVAKRNLFLEETAMQYSLINDLVKGMVFIHSSPIGFHGDLKSSKCLVDSRFVLQISGFGLHHFRNCNSTYNAIKNGHKEKYWRACLWRAPESLRQPDSFNGTQKGDVYSFSIILHEILALLGPWGGTALDDQGAL</sequence>
<organism evidence="7 8">
    <name type="scientific">Bugula neritina</name>
    <name type="common">Brown bryozoan</name>
    <name type="synonym">Sertularia neritina</name>
    <dbReference type="NCBI Taxonomy" id="10212"/>
    <lineage>
        <taxon>Eukaryota</taxon>
        <taxon>Metazoa</taxon>
        <taxon>Spiralia</taxon>
        <taxon>Lophotrochozoa</taxon>
        <taxon>Bryozoa</taxon>
        <taxon>Gymnolaemata</taxon>
        <taxon>Cheilostomatida</taxon>
        <taxon>Flustrina</taxon>
        <taxon>Buguloidea</taxon>
        <taxon>Bugulidae</taxon>
        <taxon>Bugula</taxon>
    </lineage>
</organism>
<dbReference type="Gene3D" id="1.10.510.10">
    <property type="entry name" value="Transferase(Phosphotransferase) domain 1"/>
    <property type="match status" value="1"/>
</dbReference>
<dbReference type="InterPro" id="IPR028082">
    <property type="entry name" value="Peripla_BP_I"/>
</dbReference>
<evidence type="ECO:0000259" key="6">
    <source>
        <dbReference type="PROSITE" id="PS50011"/>
    </source>
</evidence>
<gene>
    <name evidence="7" type="ORF">EB796_010652</name>
</gene>
<evidence type="ECO:0000256" key="5">
    <source>
        <dbReference type="SAM" id="Phobius"/>
    </source>
</evidence>
<dbReference type="PROSITE" id="PS50011">
    <property type="entry name" value="PROTEIN_KINASE_DOM"/>
    <property type="match status" value="1"/>
</dbReference>
<keyword evidence="3" id="KW-0456">Lyase</keyword>
<keyword evidence="4" id="KW-0141">cGMP biosynthesis</keyword>
<keyword evidence="5" id="KW-0812">Transmembrane</keyword>
<dbReference type="InterPro" id="IPR001245">
    <property type="entry name" value="Ser-Thr/Tyr_kinase_cat_dom"/>
</dbReference>
<protein>
    <recommendedName>
        <fullName evidence="1">guanylate cyclase</fullName>
        <ecNumber evidence="1">4.6.1.2</ecNumber>
    </recommendedName>
</protein>
<dbReference type="InterPro" id="IPR050401">
    <property type="entry name" value="Cyclic_nucleotide_synthase"/>
</dbReference>
<dbReference type="Gene3D" id="3.40.50.2300">
    <property type="match status" value="1"/>
</dbReference>
<keyword evidence="5" id="KW-0472">Membrane</keyword>
<dbReference type="InterPro" id="IPR011009">
    <property type="entry name" value="Kinase-like_dom_sf"/>
</dbReference>
<dbReference type="SUPFAM" id="SSF56112">
    <property type="entry name" value="Protein kinase-like (PK-like)"/>
    <property type="match status" value="1"/>
</dbReference>
<dbReference type="GO" id="GO:0001653">
    <property type="term" value="F:peptide receptor activity"/>
    <property type="evidence" value="ECO:0007669"/>
    <property type="project" value="TreeGrafter"/>
</dbReference>
<dbReference type="InterPro" id="IPR000719">
    <property type="entry name" value="Prot_kinase_dom"/>
</dbReference>
<dbReference type="EMBL" id="VXIV02001642">
    <property type="protein sequence ID" value="KAF6031057.1"/>
    <property type="molecule type" value="Genomic_DNA"/>
</dbReference>
<evidence type="ECO:0000313" key="8">
    <source>
        <dbReference type="Proteomes" id="UP000593567"/>
    </source>
</evidence>
<feature type="transmembrane region" description="Helical" evidence="5">
    <location>
        <begin position="309"/>
        <end position="332"/>
    </location>
</feature>
<accession>A0A7J7JYM0</accession>
<reference evidence="7" key="1">
    <citation type="submission" date="2020-06" db="EMBL/GenBank/DDBJ databases">
        <title>Draft genome of Bugula neritina, a colonial animal packing powerful symbionts and potential medicines.</title>
        <authorList>
            <person name="Rayko M."/>
        </authorList>
    </citation>
    <scope>NUCLEOTIDE SEQUENCE [LARGE SCALE GENOMIC DNA]</scope>
    <source>
        <strain evidence="7">Kwan_BN1</strain>
    </source>
</reference>
<dbReference type="OrthoDB" id="1890790at2759"/>
<evidence type="ECO:0000256" key="3">
    <source>
        <dbReference type="ARBA" id="ARBA00023239"/>
    </source>
</evidence>
<dbReference type="GO" id="GO:0007168">
    <property type="term" value="P:receptor guanylyl cyclase signaling pathway"/>
    <property type="evidence" value="ECO:0007669"/>
    <property type="project" value="TreeGrafter"/>
</dbReference>
<comment type="caution">
    <text evidence="7">The sequence shown here is derived from an EMBL/GenBank/DDBJ whole genome shotgun (WGS) entry which is preliminary data.</text>
</comment>
<name>A0A7J7JYM0_BUGNE</name>
<feature type="domain" description="Protein kinase" evidence="6">
    <location>
        <begin position="392"/>
        <end position="607"/>
    </location>
</feature>
<dbReference type="GO" id="GO:0005886">
    <property type="term" value="C:plasma membrane"/>
    <property type="evidence" value="ECO:0007669"/>
    <property type="project" value="TreeGrafter"/>
</dbReference>
<dbReference type="GO" id="GO:0004383">
    <property type="term" value="F:guanylate cyclase activity"/>
    <property type="evidence" value="ECO:0007669"/>
    <property type="project" value="UniProtKB-EC"/>
</dbReference>
<dbReference type="GO" id="GO:0004672">
    <property type="term" value="F:protein kinase activity"/>
    <property type="evidence" value="ECO:0007669"/>
    <property type="project" value="InterPro"/>
</dbReference>
<dbReference type="Pfam" id="PF07714">
    <property type="entry name" value="PK_Tyr_Ser-Thr"/>
    <property type="match status" value="1"/>
</dbReference>